<evidence type="ECO:0000313" key="1">
    <source>
        <dbReference type="EMBL" id="JAH19912.1"/>
    </source>
</evidence>
<dbReference type="AlphaFoldDB" id="A0A0E9QTZ9"/>
<sequence length="31" mass="3708">MNVSLLGVEYWVTRQWEWVLICSIHNTLSVM</sequence>
<protein>
    <submittedName>
        <fullName evidence="1">Uncharacterized protein</fullName>
    </submittedName>
</protein>
<organism evidence="1">
    <name type="scientific">Anguilla anguilla</name>
    <name type="common">European freshwater eel</name>
    <name type="synonym">Muraena anguilla</name>
    <dbReference type="NCBI Taxonomy" id="7936"/>
    <lineage>
        <taxon>Eukaryota</taxon>
        <taxon>Metazoa</taxon>
        <taxon>Chordata</taxon>
        <taxon>Craniata</taxon>
        <taxon>Vertebrata</taxon>
        <taxon>Euteleostomi</taxon>
        <taxon>Actinopterygii</taxon>
        <taxon>Neopterygii</taxon>
        <taxon>Teleostei</taxon>
        <taxon>Anguilliformes</taxon>
        <taxon>Anguillidae</taxon>
        <taxon>Anguilla</taxon>
    </lineage>
</organism>
<proteinExistence type="predicted"/>
<reference evidence="1" key="1">
    <citation type="submission" date="2014-11" db="EMBL/GenBank/DDBJ databases">
        <authorList>
            <person name="Amaro Gonzalez C."/>
        </authorList>
    </citation>
    <scope>NUCLEOTIDE SEQUENCE</scope>
</reference>
<reference evidence="1" key="2">
    <citation type="journal article" date="2015" name="Fish Shellfish Immunol.">
        <title>Early steps in the European eel (Anguilla anguilla)-Vibrio vulnificus interaction in the gills: Role of the RtxA13 toxin.</title>
        <authorList>
            <person name="Callol A."/>
            <person name="Pajuelo D."/>
            <person name="Ebbesson L."/>
            <person name="Teles M."/>
            <person name="MacKenzie S."/>
            <person name="Amaro C."/>
        </authorList>
    </citation>
    <scope>NUCLEOTIDE SEQUENCE</scope>
</reference>
<name>A0A0E9QTZ9_ANGAN</name>
<dbReference type="EMBL" id="GBXM01088665">
    <property type="protein sequence ID" value="JAH19912.1"/>
    <property type="molecule type" value="Transcribed_RNA"/>
</dbReference>
<accession>A0A0E9QTZ9</accession>